<comment type="caution">
    <text evidence="2">The sequence shown here is derived from an EMBL/GenBank/DDBJ whole genome shotgun (WGS) entry which is preliminary data.</text>
</comment>
<dbReference type="Proteomes" id="UP001066276">
    <property type="component" value="Chromosome 4_2"/>
</dbReference>
<feature type="region of interest" description="Disordered" evidence="1">
    <location>
        <begin position="72"/>
        <end position="117"/>
    </location>
</feature>
<evidence type="ECO:0000313" key="2">
    <source>
        <dbReference type="EMBL" id="KAJ1159616.1"/>
    </source>
</evidence>
<sequence length="117" mass="12927">MGLMGADMDCPVGTLESGGPRFWVGLPDVGDDVGGAGSVATERENLVRREDRDFCGKKRREWNTIREVDVTETVSGRKKEETTEQGQCEEGRASSEKTTSPEHHTEWRASLEKTTSP</sequence>
<feature type="compositionally biased region" description="Basic and acidic residues" evidence="1">
    <location>
        <begin position="89"/>
        <end position="111"/>
    </location>
</feature>
<evidence type="ECO:0000313" key="3">
    <source>
        <dbReference type="Proteomes" id="UP001066276"/>
    </source>
</evidence>
<dbReference type="EMBL" id="JANPWB010000008">
    <property type="protein sequence ID" value="KAJ1159616.1"/>
    <property type="molecule type" value="Genomic_DNA"/>
</dbReference>
<name>A0AAV7S4C5_PLEWA</name>
<proteinExistence type="predicted"/>
<dbReference type="AlphaFoldDB" id="A0AAV7S4C5"/>
<keyword evidence="3" id="KW-1185">Reference proteome</keyword>
<organism evidence="2 3">
    <name type="scientific">Pleurodeles waltl</name>
    <name type="common">Iberian ribbed newt</name>
    <dbReference type="NCBI Taxonomy" id="8319"/>
    <lineage>
        <taxon>Eukaryota</taxon>
        <taxon>Metazoa</taxon>
        <taxon>Chordata</taxon>
        <taxon>Craniata</taxon>
        <taxon>Vertebrata</taxon>
        <taxon>Euteleostomi</taxon>
        <taxon>Amphibia</taxon>
        <taxon>Batrachia</taxon>
        <taxon>Caudata</taxon>
        <taxon>Salamandroidea</taxon>
        <taxon>Salamandridae</taxon>
        <taxon>Pleurodelinae</taxon>
        <taxon>Pleurodeles</taxon>
    </lineage>
</organism>
<reference evidence="2" key="1">
    <citation type="journal article" date="2022" name="bioRxiv">
        <title>Sequencing and chromosome-scale assembly of the giantPleurodeles waltlgenome.</title>
        <authorList>
            <person name="Brown T."/>
            <person name="Elewa A."/>
            <person name="Iarovenko S."/>
            <person name="Subramanian E."/>
            <person name="Araus A.J."/>
            <person name="Petzold A."/>
            <person name="Susuki M."/>
            <person name="Suzuki K.-i.T."/>
            <person name="Hayashi T."/>
            <person name="Toyoda A."/>
            <person name="Oliveira C."/>
            <person name="Osipova E."/>
            <person name="Leigh N.D."/>
            <person name="Simon A."/>
            <person name="Yun M.H."/>
        </authorList>
    </citation>
    <scope>NUCLEOTIDE SEQUENCE</scope>
    <source>
        <strain evidence="2">20211129_DDA</strain>
        <tissue evidence="2">Liver</tissue>
    </source>
</reference>
<accession>A0AAV7S4C5</accession>
<gene>
    <name evidence="2" type="ORF">NDU88_000123</name>
</gene>
<evidence type="ECO:0000256" key="1">
    <source>
        <dbReference type="SAM" id="MobiDB-lite"/>
    </source>
</evidence>
<feature type="compositionally biased region" description="Basic and acidic residues" evidence="1">
    <location>
        <begin position="72"/>
        <end position="82"/>
    </location>
</feature>
<protein>
    <submittedName>
        <fullName evidence="2">Uncharacterized protein</fullName>
    </submittedName>
</protein>